<dbReference type="PANTHER" id="PTHR30486:SF6">
    <property type="entry name" value="TYPE IV PILUS RETRACTATION ATPASE PILT"/>
    <property type="match status" value="1"/>
</dbReference>
<dbReference type="InterPro" id="IPR001482">
    <property type="entry name" value="T2SS/T4SS_dom"/>
</dbReference>
<sequence length="540" mass="57702">MRKLLSRNRGTDTWIDLLAEDARLGFSAAKEPNLVVAASLGSRTNVTHTQTMPPPPPPNIPSSPIISTGDRQITFGRIATSGNTLNLDPVALTPIVSLPSQLVSQTESQKILRNNTQKVVKYSRQSIVPKEIPGNQVGEDSSAAMREHVPIVGDYLPTEKEEQPIGSGCISNEVGVSDLLPKNNEVARVERILGRQVNFAALPNDVASSLQFLTQLLTDNPQITDIMFGPQGLWVDGPAGLTQISKSFLTESLRLALGRRLALLAQARFDQAVPICDGSLTLGQFPLRLHAVLPPVAAKGILVSLRTAQPATWGWSELLKSETVPSAITPMLTMLVKKRANVFISGGTGSGKTTFLGAWLGQVPATQRIVIVEQVPEIQTIHPHALRLQEREKNLAGAGEVSLSDLVRAAMRMRPDRIVLGECRGAEVREVLSAMNTGHDGSAATIHANSAQGVPARLQALGAMAGLPSEAMAVQVLAGVDAIIHLARDPKTGARRVSELAVPKLEDGRLVAQLAWQTKAGVSGGVQGPGWHQLARTYLV</sequence>
<dbReference type="STRING" id="1912795.BK816_00625"/>
<dbReference type="Gene3D" id="3.40.50.300">
    <property type="entry name" value="P-loop containing nucleotide triphosphate hydrolases"/>
    <property type="match status" value="1"/>
</dbReference>
<dbReference type="Pfam" id="PF00437">
    <property type="entry name" value="T2SSE"/>
    <property type="match status" value="1"/>
</dbReference>
<protein>
    <recommendedName>
        <fullName evidence="2">Bacterial type II secretion system protein E domain-containing protein</fullName>
    </recommendedName>
</protein>
<reference evidence="3 4" key="1">
    <citation type="submission" date="2016-10" db="EMBL/GenBank/DDBJ databases">
        <title>Actinomyces aegypiusis sp. nov., isolated from the Aegypius monachus in Qinghai Tibet Plateau China.</title>
        <authorList>
            <person name="Wang Y."/>
        </authorList>
    </citation>
    <scope>NUCLEOTIDE SEQUENCE [LARGE SCALE GENOMIC DNA]</scope>
    <source>
        <strain evidence="3 4">VUL4_3</strain>
    </source>
</reference>
<dbReference type="EMBL" id="CP017812">
    <property type="protein sequence ID" value="AOZ71980.1"/>
    <property type="molecule type" value="Genomic_DNA"/>
</dbReference>
<feature type="domain" description="Bacterial type II secretion system protein E" evidence="2">
    <location>
        <begin position="295"/>
        <end position="490"/>
    </location>
</feature>
<evidence type="ECO:0000256" key="1">
    <source>
        <dbReference type="ARBA" id="ARBA00006611"/>
    </source>
</evidence>
<dbReference type="GO" id="GO:0016887">
    <property type="term" value="F:ATP hydrolysis activity"/>
    <property type="evidence" value="ECO:0007669"/>
    <property type="project" value="InterPro"/>
</dbReference>
<dbReference type="RefSeq" id="WP_071163446.1">
    <property type="nucleotide sequence ID" value="NZ_CP017812.1"/>
</dbReference>
<dbReference type="InterPro" id="IPR050921">
    <property type="entry name" value="T4SS_GSP_E_ATPase"/>
</dbReference>
<dbReference type="SUPFAM" id="SSF52540">
    <property type="entry name" value="P-loop containing nucleoside triphosphate hydrolases"/>
    <property type="match status" value="1"/>
</dbReference>
<comment type="similarity">
    <text evidence="1">Belongs to the GSP E family.</text>
</comment>
<evidence type="ECO:0000313" key="3">
    <source>
        <dbReference type="EMBL" id="AOZ71980.1"/>
    </source>
</evidence>
<dbReference type="CDD" id="cd01130">
    <property type="entry name" value="VirB11-like_ATPase"/>
    <property type="match status" value="1"/>
</dbReference>
<dbReference type="KEGG" id="avu:BK816_00625"/>
<gene>
    <name evidence="3" type="ORF">BK816_00625</name>
</gene>
<dbReference type="Gene3D" id="3.30.450.90">
    <property type="match status" value="1"/>
</dbReference>
<keyword evidence="4" id="KW-1185">Reference proteome</keyword>
<dbReference type="Proteomes" id="UP000176288">
    <property type="component" value="Chromosome"/>
</dbReference>
<dbReference type="OrthoDB" id="9810761at2"/>
<accession>A0A1D9MIG2</accession>
<dbReference type="PANTHER" id="PTHR30486">
    <property type="entry name" value="TWITCHING MOTILITY PROTEIN PILT"/>
    <property type="match status" value="1"/>
</dbReference>
<proteinExistence type="inferred from homology"/>
<dbReference type="InterPro" id="IPR027417">
    <property type="entry name" value="P-loop_NTPase"/>
</dbReference>
<name>A0A1D9MIG2_9ACTO</name>
<evidence type="ECO:0000313" key="4">
    <source>
        <dbReference type="Proteomes" id="UP000176288"/>
    </source>
</evidence>
<organism evidence="3 4">
    <name type="scientific">Boudabousia tangfeifanii</name>
    <dbReference type="NCBI Taxonomy" id="1912795"/>
    <lineage>
        <taxon>Bacteria</taxon>
        <taxon>Bacillati</taxon>
        <taxon>Actinomycetota</taxon>
        <taxon>Actinomycetes</taxon>
        <taxon>Actinomycetales</taxon>
        <taxon>Actinomycetaceae</taxon>
        <taxon>Boudabousia</taxon>
    </lineage>
</organism>
<evidence type="ECO:0000259" key="2">
    <source>
        <dbReference type="Pfam" id="PF00437"/>
    </source>
</evidence>
<dbReference type="AlphaFoldDB" id="A0A1D9MIG2"/>